<proteinExistence type="predicted"/>
<accession>A0A1I1KJQ9</accession>
<sequence length="135" mass="15793">MKFENLLNYLDTGVCVEQVQQEALIDLVVLFTKIDDALDDSEFISVKKYLNKLSCESKIYNEVYIHDIKLKCSDIIKDKQINEFIFQRAQNIHDETIKEQTVKLIKSTLLTEHLISPLKKQSFEFLQTCFDKEVA</sequence>
<organism evidence="1 2">
    <name type="scientific">Pseudoalteromonas denitrificans DSM 6059</name>
    <dbReference type="NCBI Taxonomy" id="1123010"/>
    <lineage>
        <taxon>Bacteria</taxon>
        <taxon>Pseudomonadati</taxon>
        <taxon>Pseudomonadota</taxon>
        <taxon>Gammaproteobacteria</taxon>
        <taxon>Alteromonadales</taxon>
        <taxon>Pseudoalteromonadaceae</taxon>
        <taxon>Pseudoalteromonas</taxon>
    </lineage>
</organism>
<evidence type="ECO:0000313" key="2">
    <source>
        <dbReference type="Proteomes" id="UP000198862"/>
    </source>
</evidence>
<keyword evidence="2" id="KW-1185">Reference proteome</keyword>
<dbReference type="Proteomes" id="UP000198862">
    <property type="component" value="Unassembled WGS sequence"/>
</dbReference>
<dbReference type="OrthoDB" id="6298730at2"/>
<evidence type="ECO:0000313" key="1">
    <source>
        <dbReference type="EMBL" id="SFC61096.1"/>
    </source>
</evidence>
<dbReference type="RefSeq" id="WP_091983426.1">
    <property type="nucleotide sequence ID" value="NZ_FOLO01000013.1"/>
</dbReference>
<protein>
    <recommendedName>
        <fullName evidence="3">Tellurite resistance protein TerB</fullName>
    </recommendedName>
</protein>
<reference evidence="1 2" key="1">
    <citation type="submission" date="2016-10" db="EMBL/GenBank/DDBJ databases">
        <authorList>
            <person name="de Groot N.N."/>
        </authorList>
    </citation>
    <scope>NUCLEOTIDE SEQUENCE [LARGE SCALE GENOMIC DNA]</scope>
    <source>
        <strain evidence="1 2">DSM 6059</strain>
    </source>
</reference>
<dbReference type="STRING" id="1123010.SAMN02745724_02095"/>
<gene>
    <name evidence="1" type="ORF">SAMN02745724_02095</name>
</gene>
<dbReference type="AlphaFoldDB" id="A0A1I1KJQ9"/>
<name>A0A1I1KJQ9_9GAMM</name>
<dbReference type="EMBL" id="FOLO01000013">
    <property type="protein sequence ID" value="SFC61096.1"/>
    <property type="molecule type" value="Genomic_DNA"/>
</dbReference>
<evidence type="ECO:0008006" key="3">
    <source>
        <dbReference type="Google" id="ProtNLM"/>
    </source>
</evidence>